<gene>
    <name evidence="5" type="ORF">C8P70_10446</name>
</gene>
<comment type="caution">
    <text evidence="5">The sequence shown here is derived from an EMBL/GenBank/DDBJ whole genome shotgun (WGS) entry which is preliminary data.</text>
</comment>
<dbReference type="GO" id="GO:0003755">
    <property type="term" value="F:peptidyl-prolyl cis-trans isomerase activity"/>
    <property type="evidence" value="ECO:0007669"/>
    <property type="project" value="UniProtKB-KW"/>
</dbReference>
<evidence type="ECO:0000256" key="1">
    <source>
        <dbReference type="ARBA" id="ARBA00022729"/>
    </source>
</evidence>
<dbReference type="OrthoDB" id="14196at2"/>
<feature type="signal peptide" evidence="3">
    <location>
        <begin position="1"/>
        <end position="24"/>
    </location>
</feature>
<dbReference type="InterPro" id="IPR046357">
    <property type="entry name" value="PPIase_dom_sf"/>
</dbReference>
<dbReference type="AlphaFoldDB" id="A0A4R7F6C5"/>
<dbReference type="Gene3D" id="1.10.4030.10">
    <property type="entry name" value="Porin chaperone SurA, peptide-binding domain"/>
    <property type="match status" value="1"/>
</dbReference>
<dbReference type="RefSeq" id="WP_133711846.1">
    <property type="nucleotide sequence ID" value="NZ_SOAG01000004.1"/>
</dbReference>
<evidence type="ECO:0000259" key="4">
    <source>
        <dbReference type="PROSITE" id="PS50198"/>
    </source>
</evidence>
<keyword evidence="2" id="KW-0697">Rotamase</keyword>
<feature type="domain" description="PpiC" evidence="4">
    <location>
        <begin position="181"/>
        <end position="282"/>
    </location>
</feature>
<dbReference type="PANTHER" id="PTHR47637">
    <property type="entry name" value="CHAPERONE SURA"/>
    <property type="match status" value="1"/>
</dbReference>
<dbReference type="InterPro" id="IPR027304">
    <property type="entry name" value="Trigger_fact/SurA_dom_sf"/>
</dbReference>
<dbReference type="Proteomes" id="UP000295215">
    <property type="component" value="Unassembled WGS sequence"/>
</dbReference>
<keyword evidence="2" id="KW-0413">Isomerase</keyword>
<dbReference type="Gene3D" id="3.10.50.40">
    <property type="match status" value="2"/>
</dbReference>
<name>A0A4R7F6C5_9FLAO</name>
<keyword evidence="1 3" id="KW-0732">Signal</keyword>
<reference evidence="5 6" key="1">
    <citation type="submission" date="2019-03" db="EMBL/GenBank/DDBJ databases">
        <title>Genomic Encyclopedia of Archaeal and Bacterial Type Strains, Phase II (KMG-II): from individual species to whole genera.</title>
        <authorList>
            <person name="Goeker M."/>
        </authorList>
    </citation>
    <scope>NUCLEOTIDE SEQUENCE [LARGE SCALE GENOMIC DNA]</scope>
    <source>
        <strain evidence="5 6">DSM 28213</strain>
    </source>
</reference>
<evidence type="ECO:0000256" key="2">
    <source>
        <dbReference type="PROSITE-ProRule" id="PRU00278"/>
    </source>
</evidence>
<dbReference type="InterPro" id="IPR050280">
    <property type="entry name" value="OMP_Chaperone_SurA"/>
</dbReference>
<sequence length="459" mass="53146">MRFLNKKIGMLFALSLSFGVTAYAQEQQSVQKRKIDGVVGVVGDYVILESEIDKTLLELKAQRVSIEDMSRCDLFEKLLEDKLFAYQAVQDSLEVTDVEVTTYMDDQINRMVEEVGSMDKILKFYNKKSEDEFREYFFDIVKQNKLTQNMQQHIVEKVTITPEEVRQFFKSIPEDQLPMVGDEVEIAEIVIKPEISKEQKQKVIDRLNEMRTDVLENGASFFSKAVLFTDDKASAANGGFFSMTKKDPFVKEFKDVAFSMAEGEISQPFETEFGYHIIYLEKIRGQRLDLRHILLIPKPTQEAMDEAKKKIENIREKIVNGEISFGEAATASSDEKETKFNEGVMKDPMTMDPRFELNNMEDRELYFLVSGLSEGEVSQPAIKTDRRGDKSYRIVRINKKYPAHKIDFAEDYSKVKGFALQKKQGEEMEKWVGKKIKDAYISIQGEFIECKFRNNWLKK</sequence>
<dbReference type="PANTHER" id="PTHR47637:SF1">
    <property type="entry name" value="CHAPERONE SURA"/>
    <property type="match status" value="1"/>
</dbReference>
<keyword evidence="6" id="KW-1185">Reference proteome</keyword>
<feature type="domain" description="PpiC" evidence="4">
    <location>
        <begin position="285"/>
        <end position="380"/>
    </location>
</feature>
<dbReference type="SUPFAM" id="SSF54534">
    <property type="entry name" value="FKBP-like"/>
    <property type="match status" value="2"/>
</dbReference>
<evidence type="ECO:0000256" key="3">
    <source>
        <dbReference type="SAM" id="SignalP"/>
    </source>
</evidence>
<dbReference type="Pfam" id="PF00639">
    <property type="entry name" value="Rotamase"/>
    <property type="match status" value="2"/>
</dbReference>
<organism evidence="5 6">
    <name type="scientific">Myroides indicus</name>
    <dbReference type="NCBI Taxonomy" id="1323422"/>
    <lineage>
        <taxon>Bacteria</taxon>
        <taxon>Pseudomonadati</taxon>
        <taxon>Bacteroidota</taxon>
        <taxon>Flavobacteriia</taxon>
        <taxon>Flavobacteriales</taxon>
        <taxon>Flavobacteriaceae</taxon>
        <taxon>Myroides</taxon>
    </lineage>
</organism>
<dbReference type="SUPFAM" id="SSF109998">
    <property type="entry name" value="Triger factor/SurA peptide-binding domain-like"/>
    <property type="match status" value="1"/>
</dbReference>
<evidence type="ECO:0000313" key="5">
    <source>
        <dbReference type="EMBL" id="TDS64330.1"/>
    </source>
</evidence>
<feature type="chain" id="PRO_5020184390" evidence="3">
    <location>
        <begin position="25"/>
        <end position="459"/>
    </location>
</feature>
<protein>
    <submittedName>
        <fullName evidence="5">Periplasmic chaperone for outer membrane proteins SurA</fullName>
    </submittedName>
</protein>
<dbReference type="PROSITE" id="PS50198">
    <property type="entry name" value="PPIC_PPIASE_2"/>
    <property type="match status" value="2"/>
</dbReference>
<dbReference type="EMBL" id="SOAG01000004">
    <property type="protein sequence ID" value="TDS64330.1"/>
    <property type="molecule type" value="Genomic_DNA"/>
</dbReference>
<evidence type="ECO:0000313" key="6">
    <source>
        <dbReference type="Proteomes" id="UP000295215"/>
    </source>
</evidence>
<accession>A0A4R7F6C5</accession>
<proteinExistence type="predicted"/>
<dbReference type="InterPro" id="IPR000297">
    <property type="entry name" value="PPIase_PpiC"/>
</dbReference>